<accession>I0JTC0</accession>
<dbReference type="KEGG" id="hhd:HBHAL_5057"/>
<feature type="transmembrane region" description="Helical" evidence="1">
    <location>
        <begin position="31"/>
        <end position="54"/>
    </location>
</feature>
<dbReference type="Proteomes" id="UP000007397">
    <property type="component" value="Chromosome"/>
</dbReference>
<feature type="transmembrane region" description="Helical" evidence="1">
    <location>
        <begin position="7"/>
        <end position="25"/>
    </location>
</feature>
<protein>
    <submittedName>
        <fullName evidence="2">Uncharacterized protein</fullName>
    </submittedName>
</protein>
<dbReference type="STRING" id="866895.HBHAL_5057"/>
<dbReference type="EMBL" id="HE717023">
    <property type="protein sequence ID" value="CCG47392.1"/>
    <property type="molecule type" value="Genomic_DNA"/>
</dbReference>
<gene>
    <name evidence="2" type="ordered locus">HBHAL_5057</name>
</gene>
<keyword evidence="1" id="KW-0472">Membrane</keyword>
<dbReference type="HOGENOM" id="CLU_2601191_0_0_9"/>
<keyword evidence="1" id="KW-1133">Transmembrane helix</keyword>
<evidence type="ECO:0000256" key="1">
    <source>
        <dbReference type="SAM" id="Phobius"/>
    </source>
</evidence>
<keyword evidence="3" id="KW-1185">Reference proteome</keyword>
<organism evidence="2 3">
    <name type="scientific">Halobacillus halophilus (strain ATCC 35676 / DSM 2266 / JCM 20832 / KCTC 3685 / LMG 17431 / NBRC 102448 / NCIMB 2269)</name>
    <name type="common">Sporosarcina halophila</name>
    <dbReference type="NCBI Taxonomy" id="866895"/>
    <lineage>
        <taxon>Bacteria</taxon>
        <taxon>Bacillati</taxon>
        <taxon>Bacillota</taxon>
        <taxon>Bacilli</taxon>
        <taxon>Bacillales</taxon>
        <taxon>Bacillaceae</taxon>
        <taxon>Halobacillus</taxon>
    </lineage>
</organism>
<feature type="transmembrane region" description="Helical" evidence="1">
    <location>
        <begin position="61"/>
        <end position="78"/>
    </location>
</feature>
<proteinExistence type="predicted"/>
<keyword evidence="1" id="KW-0812">Transmembrane</keyword>
<evidence type="ECO:0000313" key="2">
    <source>
        <dbReference type="EMBL" id="CCG47392.1"/>
    </source>
</evidence>
<evidence type="ECO:0000313" key="3">
    <source>
        <dbReference type="Proteomes" id="UP000007397"/>
    </source>
</evidence>
<dbReference type="AlphaFoldDB" id="I0JTC0"/>
<sequence length="79" mass="9207">MKIMKNIVQGLTLVFPFILVGYLLLTRYTDLPYSSGLTILSFFLMMMFLGIDFLLEKRKPAAWIFISTSVLILLMMFLY</sequence>
<name>I0JTC0_HALH3</name>
<reference evidence="2 3" key="1">
    <citation type="journal article" date="2013" name="Environ. Microbiol.">
        <title>Chloride and organic osmolytes: a hybrid strategy to cope with elevated salinities by the moderately halophilic, chloride-dependent bacterium Halobacillus halophilus.</title>
        <authorList>
            <person name="Saum S.H."/>
            <person name="Pfeiffer F."/>
            <person name="Palm P."/>
            <person name="Rampp M."/>
            <person name="Schuster S.C."/>
            <person name="Muller V."/>
            <person name="Oesterhelt D."/>
        </authorList>
    </citation>
    <scope>NUCLEOTIDE SEQUENCE [LARGE SCALE GENOMIC DNA]</scope>
    <source>
        <strain evidence="3">ATCC 35676 / DSM 2266 / JCM 20832 / KCTC 3685 / LMG 17431 / NBRC 102448 / NCIMB 2269</strain>
    </source>
</reference>